<evidence type="ECO:0000313" key="3">
    <source>
        <dbReference type="WBParaSite" id="GPLIN_001360200"/>
    </source>
</evidence>
<evidence type="ECO:0000313" key="2">
    <source>
        <dbReference type="Proteomes" id="UP000050741"/>
    </source>
</evidence>
<dbReference type="InterPro" id="IPR035892">
    <property type="entry name" value="C2_domain_sf"/>
</dbReference>
<dbReference type="AlphaFoldDB" id="A0A183CL46"/>
<organism evidence="2 3">
    <name type="scientific">Globodera pallida</name>
    <name type="common">Potato cyst nematode worm</name>
    <name type="synonym">Heterodera pallida</name>
    <dbReference type="NCBI Taxonomy" id="36090"/>
    <lineage>
        <taxon>Eukaryota</taxon>
        <taxon>Metazoa</taxon>
        <taxon>Ecdysozoa</taxon>
        <taxon>Nematoda</taxon>
        <taxon>Chromadorea</taxon>
        <taxon>Rhabditida</taxon>
        <taxon>Tylenchina</taxon>
        <taxon>Tylenchomorpha</taxon>
        <taxon>Tylenchoidea</taxon>
        <taxon>Heteroderidae</taxon>
        <taxon>Heteroderinae</taxon>
        <taxon>Globodera</taxon>
    </lineage>
</organism>
<dbReference type="GO" id="GO:0030041">
    <property type="term" value="P:actin filament polymerization"/>
    <property type="evidence" value="ECO:0007669"/>
    <property type="project" value="TreeGrafter"/>
</dbReference>
<name>A0A183CL46_GLOPA</name>
<feature type="compositionally biased region" description="Polar residues" evidence="1">
    <location>
        <begin position="533"/>
        <end position="543"/>
    </location>
</feature>
<proteinExistence type="predicted"/>
<reference evidence="2" key="1">
    <citation type="submission" date="2013-12" db="EMBL/GenBank/DDBJ databases">
        <authorList>
            <person name="Aslett M."/>
        </authorList>
    </citation>
    <scope>NUCLEOTIDE SEQUENCE [LARGE SCALE GENOMIC DNA]</scope>
    <source>
        <strain evidence="2">Lindley</strain>
    </source>
</reference>
<dbReference type="GO" id="GO:0015629">
    <property type="term" value="C:actin cytoskeleton"/>
    <property type="evidence" value="ECO:0007669"/>
    <property type="project" value="TreeGrafter"/>
</dbReference>
<dbReference type="WBParaSite" id="GPLIN_001360200">
    <property type="protein sequence ID" value="GPLIN_001360200"/>
    <property type="gene ID" value="GPLIN_001360200"/>
</dbReference>
<dbReference type="PANTHER" id="PTHR16091">
    <property type="entry name" value="TTC17 PROTEIN"/>
    <property type="match status" value="1"/>
</dbReference>
<feature type="compositionally biased region" description="Low complexity" evidence="1">
    <location>
        <begin position="509"/>
        <end position="519"/>
    </location>
</feature>
<feature type="region of interest" description="Disordered" evidence="1">
    <location>
        <begin position="242"/>
        <end position="270"/>
    </location>
</feature>
<dbReference type="PANTHER" id="PTHR16091:SF1">
    <property type="entry name" value="TETRATRICOPEPTIDE REPEAT PROTEIN 17"/>
    <property type="match status" value="1"/>
</dbReference>
<evidence type="ECO:0000256" key="1">
    <source>
        <dbReference type="SAM" id="MobiDB-lite"/>
    </source>
</evidence>
<sequence>MASPTEPADTHFLANHRNGLIEPVSDSPFQLRQPHSLPDILNQLEWIQELSAIRTQSLELDPDFEPALNELLRMKCSRRVDQKTRSFRDVYAPICCWPNEQNVVCFEQSAAKGSKKRKSFRCFRLESPPPSLPNASFAVQFVYFRCNTPYTGRSYPPPAFAPLIGPLLRPAAELRQTELRRFIQKVEAEELLKSEKLEKPTARPVLALDYGGYSEERVRAHLYPVWPEGVSPGELRQQLHFGDADGGEGNAVGAGGTTKDRRSEGRLQQVRPEVAASAIGRLQNRNQVVSSLDIALPDDLPIPPAAMVEKGKSLSPSINRHSLAEICQSHRKAVQLLEQPVSSWVGHSVEDLFDLDSSLPGIDKLEPECSDPDLASKHDSVLHELDILPAYQYRQHLTKFYKPEKALRNTLQSLGSSGELDQIEHVAARLHFALKSDDVHWALSTLSALYWRVQGDPVNADFPHALQFYHSTLALQSNFEPANLRILAVHCMSLFPSLLSLHAHHHHNQLQPQSSKCSPSPSPDLRLPPHYSPSPSTFQRTSLGPSSISPLYPCAIYNDGSSPTPSRRSSTVDESGRFCSLPHADGQKPEVLVSLCFFEGQNRLAIGVDKVALRGQAQRENGSETEVFVRIASISLQGTETEKHKSASVKMAPEMTPNTQTVFSLCRPAIDTTQILVQLFAIQHGVFLRRKMRLIGSLTLGGGRCSSSSDAREHWRQMLQGKGTTVDKWHILETEPNGK</sequence>
<dbReference type="Gene3D" id="2.60.40.150">
    <property type="entry name" value="C2 domain"/>
    <property type="match status" value="1"/>
</dbReference>
<dbReference type="Proteomes" id="UP000050741">
    <property type="component" value="Unassembled WGS sequence"/>
</dbReference>
<reference evidence="3" key="3">
    <citation type="submission" date="2016-06" db="UniProtKB">
        <authorList>
            <consortium name="WormBaseParasite"/>
        </authorList>
    </citation>
    <scope>IDENTIFICATION</scope>
</reference>
<dbReference type="GO" id="GO:0005737">
    <property type="term" value="C:cytoplasm"/>
    <property type="evidence" value="ECO:0007669"/>
    <property type="project" value="TreeGrafter"/>
</dbReference>
<feature type="region of interest" description="Disordered" evidence="1">
    <location>
        <begin position="509"/>
        <end position="543"/>
    </location>
</feature>
<accession>A0A183CL46</accession>
<dbReference type="InterPro" id="IPR052630">
    <property type="entry name" value="TTC17"/>
</dbReference>
<protein>
    <submittedName>
        <fullName evidence="3">TPR_REGION domain-containing protein</fullName>
    </submittedName>
</protein>
<reference evidence="2" key="2">
    <citation type="submission" date="2014-05" db="EMBL/GenBank/DDBJ databases">
        <title>The genome and life-stage specific transcriptomes of Globodera pallida elucidate key aspects of plant parasitism by a cyst nematode.</title>
        <authorList>
            <person name="Cotton J.A."/>
            <person name="Lilley C.J."/>
            <person name="Jones L.M."/>
            <person name="Kikuchi T."/>
            <person name="Reid A.J."/>
            <person name="Thorpe P."/>
            <person name="Tsai I.J."/>
            <person name="Beasley H."/>
            <person name="Blok V."/>
            <person name="Cock P.J.A."/>
            <person name="Van den Akker S.E."/>
            <person name="Holroyd N."/>
            <person name="Hunt M."/>
            <person name="Mantelin S."/>
            <person name="Naghra H."/>
            <person name="Pain A."/>
            <person name="Palomares-Rius J.E."/>
            <person name="Zarowiecki M."/>
            <person name="Berriman M."/>
            <person name="Jones J.T."/>
            <person name="Urwin P.E."/>
        </authorList>
    </citation>
    <scope>NUCLEOTIDE SEQUENCE [LARGE SCALE GENOMIC DNA]</scope>
    <source>
        <strain evidence="2">Lindley</strain>
    </source>
</reference>
<feature type="compositionally biased region" description="Gly residues" evidence="1">
    <location>
        <begin position="247"/>
        <end position="256"/>
    </location>
</feature>
<keyword evidence="2" id="KW-1185">Reference proteome</keyword>